<dbReference type="InterPro" id="IPR016174">
    <property type="entry name" value="Di-haem_cyt_TM"/>
</dbReference>
<dbReference type="PANTHER" id="PTHR30485">
    <property type="entry name" value="NI/FE-HYDROGENASE 1 B-TYPE CYTOCHROME SUBUNIT"/>
    <property type="match status" value="1"/>
</dbReference>
<evidence type="ECO:0000256" key="5">
    <source>
        <dbReference type="ARBA" id="ARBA00023136"/>
    </source>
</evidence>
<evidence type="ECO:0000256" key="4">
    <source>
        <dbReference type="ARBA" id="ARBA00022989"/>
    </source>
</evidence>
<accession>A0ABM7MHG2</accession>
<evidence type="ECO:0000256" key="3">
    <source>
        <dbReference type="ARBA" id="ARBA00022692"/>
    </source>
</evidence>
<dbReference type="Proteomes" id="UP000824366">
    <property type="component" value="Chromosome"/>
</dbReference>
<feature type="transmembrane region" description="Helical" evidence="6">
    <location>
        <begin position="60"/>
        <end position="81"/>
    </location>
</feature>
<keyword evidence="4 6" id="KW-1133">Transmembrane helix</keyword>
<protein>
    <recommendedName>
        <fullName evidence="7">Cytochrome b561 bacterial/Ni-hydrogenase domain-containing protein</fullName>
    </recommendedName>
</protein>
<feature type="transmembrane region" description="Helical" evidence="6">
    <location>
        <begin position="7"/>
        <end position="28"/>
    </location>
</feature>
<evidence type="ECO:0000256" key="1">
    <source>
        <dbReference type="ARBA" id="ARBA00004651"/>
    </source>
</evidence>
<feature type="transmembrane region" description="Helical" evidence="6">
    <location>
        <begin position="166"/>
        <end position="184"/>
    </location>
</feature>
<keyword evidence="2" id="KW-1003">Cell membrane</keyword>
<dbReference type="SUPFAM" id="SSF81342">
    <property type="entry name" value="Transmembrane di-heme cytochromes"/>
    <property type="match status" value="1"/>
</dbReference>
<dbReference type="PANTHER" id="PTHR30485:SF2">
    <property type="entry name" value="BLL0597 PROTEIN"/>
    <property type="match status" value="1"/>
</dbReference>
<proteinExistence type="predicted"/>
<evidence type="ECO:0000313" key="9">
    <source>
        <dbReference type="Proteomes" id="UP000824366"/>
    </source>
</evidence>
<evidence type="ECO:0000256" key="2">
    <source>
        <dbReference type="ARBA" id="ARBA00022475"/>
    </source>
</evidence>
<name>A0ABM7MHG2_9BURK</name>
<evidence type="ECO:0000256" key="6">
    <source>
        <dbReference type="SAM" id="Phobius"/>
    </source>
</evidence>
<dbReference type="Pfam" id="PF01292">
    <property type="entry name" value="Ni_hydr_CYTB"/>
    <property type="match status" value="1"/>
</dbReference>
<dbReference type="Gene3D" id="1.20.950.20">
    <property type="entry name" value="Transmembrane di-heme cytochromes, Chain C"/>
    <property type="match status" value="1"/>
</dbReference>
<comment type="subcellular location">
    <subcellularLocation>
        <location evidence="1">Cell membrane</location>
        <topology evidence="1">Multi-pass membrane protein</topology>
    </subcellularLocation>
</comment>
<sequence length="185" mass="20603">MVWHFRLGYTVFSLLLFRFFWGFLGGYWSRFATFLYSPSAMLHYVKGHSEPQQSVGHNPLGALSVFALLAFLSFQVASGLMSDDEISAAGPLTRFVSGDWVTFATFYHKEIGKLVLLFLVATHLTAIGYYFFSKKDNLVSPMLKGDKTLSFNVPKSSDTSSDRAKAAFIFIVCAAFVTGLVSFLD</sequence>
<feature type="domain" description="Cytochrome b561 bacterial/Ni-hydrogenase" evidence="7">
    <location>
        <begin position="2"/>
        <end position="145"/>
    </location>
</feature>
<evidence type="ECO:0000259" key="7">
    <source>
        <dbReference type="Pfam" id="PF01292"/>
    </source>
</evidence>
<reference evidence="8 9" key="1">
    <citation type="journal article" date="2021" name="Microbiol. Spectr.">
        <title>A Single Bacterium Capable of Oxidation and Reduction of Iron at Circumneutral pH.</title>
        <authorList>
            <person name="Kato S."/>
            <person name="Ohkuma M."/>
        </authorList>
    </citation>
    <scope>NUCLEOTIDE SEQUENCE [LARGE SCALE GENOMIC DNA]</scope>
    <source>
        <strain evidence="8 9">MIZ03</strain>
    </source>
</reference>
<organism evidence="8 9">
    <name type="scientific">Rhodoferax lithotrophicus</name>
    <dbReference type="NCBI Taxonomy" id="2798804"/>
    <lineage>
        <taxon>Bacteria</taxon>
        <taxon>Pseudomonadati</taxon>
        <taxon>Pseudomonadota</taxon>
        <taxon>Betaproteobacteria</taxon>
        <taxon>Burkholderiales</taxon>
        <taxon>Comamonadaceae</taxon>
        <taxon>Rhodoferax</taxon>
    </lineage>
</organism>
<keyword evidence="3 6" id="KW-0812">Transmembrane</keyword>
<keyword evidence="9" id="KW-1185">Reference proteome</keyword>
<evidence type="ECO:0000313" key="8">
    <source>
        <dbReference type="EMBL" id="BCO25640.1"/>
    </source>
</evidence>
<gene>
    <name evidence="8" type="ORF">MIZ03_0504</name>
</gene>
<keyword evidence="5 6" id="KW-0472">Membrane</keyword>
<dbReference type="InterPro" id="IPR011577">
    <property type="entry name" value="Cyt_b561_bac/Ni-Hgenase"/>
</dbReference>
<feature type="transmembrane region" description="Helical" evidence="6">
    <location>
        <begin position="114"/>
        <end position="132"/>
    </location>
</feature>
<dbReference type="InterPro" id="IPR051542">
    <property type="entry name" value="Hydrogenase_cytochrome"/>
</dbReference>
<dbReference type="EMBL" id="AP024238">
    <property type="protein sequence ID" value="BCO25640.1"/>
    <property type="molecule type" value="Genomic_DNA"/>
</dbReference>